<keyword evidence="2" id="KW-1185">Reference proteome</keyword>
<sequence>MKTIYSPRCSLITSATPLRASSSSFPSAETSISAPFGIPKDITPMIDFKLTCLPLYETSISESNCPALFTNKVAGRACTPVSAVIVNVCDFITFHPSTPYFLYDCLCLSIITTLNISHKPTFIIYKNHKR</sequence>
<protein>
    <submittedName>
        <fullName evidence="1">Hypothetical conserved protein</fullName>
    </submittedName>
</protein>
<dbReference type="EMBL" id="BA000028">
    <property type="protein sequence ID" value="BAC14299.1"/>
    <property type="molecule type" value="Genomic_DNA"/>
</dbReference>
<evidence type="ECO:0000313" key="1">
    <source>
        <dbReference type="EMBL" id="BAC14299.1"/>
    </source>
</evidence>
<gene>
    <name evidence="1" type="ordered locus">OB2343</name>
</gene>
<dbReference type="HOGENOM" id="CLU_1935881_0_0_9"/>
<evidence type="ECO:0000313" key="2">
    <source>
        <dbReference type="Proteomes" id="UP000000822"/>
    </source>
</evidence>
<proteinExistence type="predicted"/>
<accession>Q8ENY2</accession>
<reference evidence="1 2" key="1">
    <citation type="journal article" date="2001" name="FEMS Microbiol. Lett.">
        <title>Oceanobacillus iheyensis gen. nov., sp. nov., a deep-sea extremely halotolerant and alkaliphilic species isolated from a depth of 1050 m on the Iheya Ridge.</title>
        <authorList>
            <person name="Lu J."/>
            <person name="Nogi Y."/>
            <person name="Takami H."/>
        </authorList>
    </citation>
    <scope>NUCLEOTIDE SEQUENCE [LARGE SCALE GENOMIC DNA]</scope>
    <source>
        <strain evidence="2">DSM 14371 / CIP 107618 / JCM 11309 / KCTC 3954 / HTE831</strain>
    </source>
</reference>
<dbReference type="Proteomes" id="UP000000822">
    <property type="component" value="Chromosome"/>
</dbReference>
<dbReference type="KEGG" id="oih:OB2343"/>
<organism evidence="1 2">
    <name type="scientific">Oceanobacillus iheyensis (strain DSM 14371 / CIP 107618 / JCM 11309 / KCTC 3954 / HTE831)</name>
    <dbReference type="NCBI Taxonomy" id="221109"/>
    <lineage>
        <taxon>Bacteria</taxon>
        <taxon>Bacillati</taxon>
        <taxon>Bacillota</taxon>
        <taxon>Bacilli</taxon>
        <taxon>Bacillales</taxon>
        <taxon>Bacillaceae</taxon>
        <taxon>Oceanobacillus</taxon>
    </lineage>
</organism>
<name>Q8ENY2_OCEIH</name>
<dbReference type="AlphaFoldDB" id="Q8ENY2"/>
<reference evidence="1 2" key="2">
    <citation type="journal article" date="2002" name="Nucleic Acids Res.">
        <title>Genome sequence of Oceanobacillus iheyensis isolated from the Iheya Ridge and its unexpected adaptive capabilities to extreme environments.</title>
        <authorList>
            <person name="Takami H."/>
            <person name="Takaki Y."/>
            <person name="Uchiyama I."/>
        </authorList>
    </citation>
    <scope>NUCLEOTIDE SEQUENCE [LARGE SCALE GENOMIC DNA]</scope>
    <source>
        <strain evidence="2">DSM 14371 / CIP 107618 / JCM 11309 / KCTC 3954 / HTE831</strain>
    </source>
</reference>